<sequence length="386" mass="44601">MSRFEKQIEDLQEMKYKDNNIRVFVFGDYQFLCALYGISGASGRHCCLFCYATASDMNLGEQKSSEIKDRTLEDLLLDHEKFIENGGLKKNVKNFNNVITKPILKIPLDQVSLPSLHMALGIYLNFFNLFEEEVHQLDIMIAAEAVKSRINFSEEYPVFVSKQKQLLNLQTEILNFDNQIQEINDVILLAAVNNSDNLENFQSLYSKEIELLNSEKAKKKSSILQLCNCIPKLVHDEGYSGTNMHQFAVEISSKYKQLFDKFAQCYKIFSSKNTITQDDLILLKKNINDLMKFYRLNWPEASVTPKLHMLEHHAIPFMQKWGAGFGFYGEQGGESIHMEFNKLKTTYQSIPCPTLRLKSILKSHYQKTNPENMQLKPCVKKRKKIG</sequence>
<dbReference type="PANTHER" id="PTHR31424:SF3">
    <property type="entry name" value="RING-TYPE DOMAIN-CONTAINING PROTEIN"/>
    <property type="match status" value="1"/>
</dbReference>
<dbReference type="GeneID" id="136075230"/>
<dbReference type="RefSeq" id="XP_065643820.1">
    <property type="nucleotide sequence ID" value="XM_065787748.1"/>
</dbReference>
<evidence type="ECO:0000313" key="2">
    <source>
        <dbReference type="RefSeq" id="XP_065643820.1"/>
    </source>
</evidence>
<organism evidence="1 2">
    <name type="scientific">Hydra vulgaris</name>
    <name type="common">Hydra</name>
    <name type="synonym">Hydra attenuata</name>
    <dbReference type="NCBI Taxonomy" id="6087"/>
    <lineage>
        <taxon>Eukaryota</taxon>
        <taxon>Metazoa</taxon>
        <taxon>Cnidaria</taxon>
        <taxon>Hydrozoa</taxon>
        <taxon>Hydroidolina</taxon>
        <taxon>Anthoathecata</taxon>
        <taxon>Aplanulata</taxon>
        <taxon>Hydridae</taxon>
        <taxon>Hydra</taxon>
    </lineage>
</organism>
<protein>
    <submittedName>
        <fullName evidence="2">Uncharacterized protein LOC136075230 isoform X3</fullName>
    </submittedName>
</protein>
<dbReference type="PANTHER" id="PTHR31424">
    <property type="entry name" value="PROTEIN CBG23806"/>
    <property type="match status" value="1"/>
</dbReference>
<name>A0ABM4B4R4_HYDVU</name>
<evidence type="ECO:0000313" key="1">
    <source>
        <dbReference type="Proteomes" id="UP001652625"/>
    </source>
</evidence>
<dbReference type="Proteomes" id="UP001652625">
    <property type="component" value="Chromosome 01"/>
</dbReference>
<keyword evidence="1" id="KW-1185">Reference proteome</keyword>
<accession>A0ABM4B4R4</accession>
<gene>
    <name evidence="2" type="primary">LOC136075230</name>
</gene>
<reference evidence="2" key="2">
    <citation type="submission" date="2025-08" db="UniProtKB">
        <authorList>
            <consortium name="RefSeq"/>
        </authorList>
    </citation>
    <scope>IDENTIFICATION</scope>
</reference>
<proteinExistence type="predicted"/>
<reference evidence="1" key="1">
    <citation type="submission" date="2025-05" db="UniProtKB">
        <authorList>
            <consortium name="RefSeq"/>
        </authorList>
    </citation>
    <scope>NUCLEOTIDE SEQUENCE [LARGE SCALE GENOMIC DNA]</scope>
</reference>